<reference evidence="1 2" key="1">
    <citation type="submission" date="2014-03" db="EMBL/GenBank/DDBJ databases">
        <title>Draft genome of the hookworm Oesophagostomum dentatum.</title>
        <authorList>
            <person name="Mitreva M."/>
        </authorList>
    </citation>
    <scope>NUCLEOTIDE SEQUENCE [LARGE SCALE GENOMIC DNA]</scope>
    <source>
        <strain evidence="1 2">OD-Hann</strain>
    </source>
</reference>
<dbReference type="OrthoDB" id="7444419at2759"/>
<evidence type="ECO:0000313" key="1">
    <source>
        <dbReference type="EMBL" id="KHJ96622.1"/>
    </source>
</evidence>
<accession>A0A0B1TLF6</accession>
<dbReference type="EMBL" id="KN549622">
    <property type="protein sequence ID" value="KHJ96622.1"/>
    <property type="molecule type" value="Genomic_DNA"/>
</dbReference>
<keyword evidence="2" id="KW-1185">Reference proteome</keyword>
<dbReference type="Proteomes" id="UP000053660">
    <property type="component" value="Unassembled WGS sequence"/>
</dbReference>
<evidence type="ECO:0000313" key="2">
    <source>
        <dbReference type="Proteomes" id="UP000053660"/>
    </source>
</evidence>
<name>A0A0B1TLF6_OESDE</name>
<proteinExistence type="predicted"/>
<protein>
    <submittedName>
        <fullName evidence="1">Uncharacterized protein</fullName>
    </submittedName>
</protein>
<gene>
    <name evidence="1" type="ORF">OESDEN_03414</name>
</gene>
<sequence>MLVSIYQCINNQRQTCDHMWTETIIKKFPYEIVKDILVKNQEVDTMTIQDLLYILEKEISAKAYVELRLGYEKLNLPNHRQENLPGTLHCVFRGRSNHPSAACRTVTSENKRRDIVKQKLKTAQSQTAAVVEGLTTFPCALRRLTDPSSHTALINRAPLGSNQKMNILLITYQIELLPAQTTDLLLRVTMADEIIFSTTIANVLFLA</sequence>
<organism evidence="1 2">
    <name type="scientific">Oesophagostomum dentatum</name>
    <name type="common">Nodular worm</name>
    <dbReference type="NCBI Taxonomy" id="61180"/>
    <lineage>
        <taxon>Eukaryota</taxon>
        <taxon>Metazoa</taxon>
        <taxon>Ecdysozoa</taxon>
        <taxon>Nematoda</taxon>
        <taxon>Chromadorea</taxon>
        <taxon>Rhabditida</taxon>
        <taxon>Rhabditina</taxon>
        <taxon>Rhabditomorpha</taxon>
        <taxon>Strongyloidea</taxon>
        <taxon>Strongylidae</taxon>
        <taxon>Oesophagostomum</taxon>
    </lineage>
</organism>
<dbReference type="AlphaFoldDB" id="A0A0B1TLF6"/>